<reference evidence="1 2" key="1">
    <citation type="submission" date="2017-03" db="EMBL/GenBank/DDBJ databases">
        <title>Genome Survey of Euroglyphus maynei.</title>
        <authorList>
            <person name="Arlian L.G."/>
            <person name="Morgan M.S."/>
            <person name="Rider S.D."/>
        </authorList>
    </citation>
    <scope>NUCLEOTIDE SEQUENCE [LARGE SCALE GENOMIC DNA]</scope>
    <source>
        <strain evidence="1">Arlian Lab</strain>
        <tissue evidence="1">Whole body</tissue>
    </source>
</reference>
<sequence length="162" mass="17690">STTTNSAREATFLNDLKVQNVKIQIAKEENPIDQRINLDRNISRDKIEGLNLRISEMFAFGGGGGGGSTNQFYCSPSAQNSFIEMKSLAAPNNNQSNNLHPNNIVDNDLIDNGSNTILKNNIVHHNDNNLLNNSDPNLDPVDGIVSLLSAIYCKILIVIGKL</sequence>
<dbReference type="EMBL" id="MUJZ01049618">
    <property type="protein sequence ID" value="OTF73884.1"/>
    <property type="molecule type" value="Genomic_DNA"/>
</dbReference>
<evidence type="ECO:0000313" key="2">
    <source>
        <dbReference type="Proteomes" id="UP000194236"/>
    </source>
</evidence>
<feature type="non-terminal residue" evidence="1">
    <location>
        <position position="1"/>
    </location>
</feature>
<organism evidence="1 2">
    <name type="scientific">Euroglyphus maynei</name>
    <name type="common">Mayne's house dust mite</name>
    <dbReference type="NCBI Taxonomy" id="6958"/>
    <lineage>
        <taxon>Eukaryota</taxon>
        <taxon>Metazoa</taxon>
        <taxon>Ecdysozoa</taxon>
        <taxon>Arthropoda</taxon>
        <taxon>Chelicerata</taxon>
        <taxon>Arachnida</taxon>
        <taxon>Acari</taxon>
        <taxon>Acariformes</taxon>
        <taxon>Sarcoptiformes</taxon>
        <taxon>Astigmata</taxon>
        <taxon>Psoroptidia</taxon>
        <taxon>Analgoidea</taxon>
        <taxon>Pyroglyphidae</taxon>
        <taxon>Pyroglyphinae</taxon>
        <taxon>Euroglyphus</taxon>
    </lineage>
</organism>
<proteinExistence type="predicted"/>
<name>A0A1Y3B1F7_EURMA</name>
<protein>
    <submittedName>
        <fullName evidence="1">Uncharacterized protein</fullName>
    </submittedName>
</protein>
<accession>A0A1Y3B1F7</accession>
<evidence type="ECO:0000313" key="1">
    <source>
        <dbReference type="EMBL" id="OTF73884.1"/>
    </source>
</evidence>
<gene>
    <name evidence="1" type="ORF">BLA29_011928</name>
</gene>
<dbReference type="Proteomes" id="UP000194236">
    <property type="component" value="Unassembled WGS sequence"/>
</dbReference>
<keyword evidence="2" id="KW-1185">Reference proteome</keyword>
<comment type="caution">
    <text evidence="1">The sequence shown here is derived from an EMBL/GenBank/DDBJ whole genome shotgun (WGS) entry which is preliminary data.</text>
</comment>
<dbReference type="AlphaFoldDB" id="A0A1Y3B1F7"/>